<organism evidence="2 3">
    <name type="scientific">Ceutorhynchus assimilis</name>
    <name type="common">cabbage seed weevil</name>
    <dbReference type="NCBI Taxonomy" id="467358"/>
    <lineage>
        <taxon>Eukaryota</taxon>
        <taxon>Metazoa</taxon>
        <taxon>Ecdysozoa</taxon>
        <taxon>Arthropoda</taxon>
        <taxon>Hexapoda</taxon>
        <taxon>Insecta</taxon>
        <taxon>Pterygota</taxon>
        <taxon>Neoptera</taxon>
        <taxon>Endopterygota</taxon>
        <taxon>Coleoptera</taxon>
        <taxon>Polyphaga</taxon>
        <taxon>Cucujiformia</taxon>
        <taxon>Curculionidae</taxon>
        <taxon>Ceutorhynchinae</taxon>
        <taxon>Ceutorhynchus</taxon>
    </lineage>
</organism>
<protein>
    <submittedName>
        <fullName evidence="2">Uncharacterized protein</fullName>
    </submittedName>
</protein>
<name>A0A9N9QP18_9CUCU</name>
<feature type="coiled-coil region" evidence="1">
    <location>
        <begin position="219"/>
        <end position="253"/>
    </location>
</feature>
<dbReference type="EMBL" id="OU892280">
    <property type="protein sequence ID" value="CAG9767378.1"/>
    <property type="molecule type" value="Genomic_DNA"/>
</dbReference>
<evidence type="ECO:0000256" key="1">
    <source>
        <dbReference type="SAM" id="Coils"/>
    </source>
</evidence>
<feature type="coiled-coil region" evidence="1">
    <location>
        <begin position="9"/>
        <end position="47"/>
    </location>
</feature>
<gene>
    <name evidence="2" type="ORF">CEUTPL_LOCUS7943</name>
</gene>
<accession>A0A9N9QP18</accession>
<evidence type="ECO:0000313" key="2">
    <source>
        <dbReference type="EMBL" id="CAG9767378.1"/>
    </source>
</evidence>
<evidence type="ECO:0000313" key="3">
    <source>
        <dbReference type="Proteomes" id="UP001152799"/>
    </source>
</evidence>
<keyword evidence="1" id="KW-0175">Coiled coil</keyword>
<dbReference type="Proteomes" id="UP001152799">
    <property type="component" value="Chromosome 4"/>
</dbReference>
<keyword evidence="3" id="KW-1185">Reference proteome</keyword>
<sequence length="286" mass="33224">MDTDSAEEIRRNEEKIMKEEELIKILKTNHKDMLKMKTDKVQSLEAEEKLLNIKFLKIRKDLKVHLALDEKQLRLLTATSNQALEELNLVLEKGRHVLALSITCKKFETDRERISKWLPIMTFAELKDDDEGLTDDQKLIQKSLRKGFSTPKLEEFNIRPQTSSFSATFEPLLSDSKVAPIEDVKIESKKIEEKEKIPTNFLNSCYENLEKLENFWMIYNKCEIDVMELKQEKATLEKENKQLRGLIRAVLEAAVLAKSAPDSKVSTRVQSKRRSAYSAPLHRITF</sequence>
<dbReference type="AlphaFoldDB" id="A0A9N9QP18"/>
<dbReference type="OrthoDB" id="7760980at2759"/>
<reference evidence="2" key="1">
    <citation type="submission" date="2022-01" db="EMBL/GenBank/DDBJ databases">
        <authorList>
            <person name="King R."/>
        </authorList>
    </citation>
    <scope>NUCLEOTIDE SEQUENCE</scope>
</reference>
<proteinExistence type="predicted"/>